<dbReference type="WBParaSite" id="maker-uti_cns_0003967-snap-gene-0.2-mRNA-1">
    <property type="protein sequence ID" value="maker-uti_cns_0003967-snap-gene-0.2-mRNA-1"/>
    <property type="gene ID" value="maker-uti_cns_0003967-snap-gene-0.2"/>
</dbReference>
<organism evidence="2 3">
    <name type="scientific">Macrostomum lignano</name>
    <dbReference type="NCBI Taxonomy" id="282301"/>
    <lineage>
        <taxon>Eukaryota</taxon>
        <taxon>Metazoa</taxon>
        <taxon>Spiralia</taxon>
        <taxon>Lophotrochozoa</taxon>
        <taxon>Platyhelminthes</taxon>
        <taxon>Rhabditophora</taxon>
        <taxon>Macrostomorpha</taxon>
        <taxon>Macrostomida</taxon>
        <taxon>Macrostomidae</taxon>
        <taxon>Macrostomum</taxon>
    </lineage>
</organism>
<dbReference type="Proteomes" id="UP000095280">
    <property type="component" value="Unplaced"/>
</dbReference>
<name>A0A1I8H0R0_9PLAT</name>
<proteinExistence type="predicted"/>
<evidence type="ECO:0000313" key="2">
    <source>
        <dbReference type="Proteomes" id="UP000095280"/>
    </source>
</evidence>
<evidence type="ECO:0000313" key="3">
    <source>
        <dbReference type="WBParaSite" id="maker-uti_cns_0003967-snap-gene-0.2-mRNA-1"/>
    </source>
</evidence>
<keyword evidence="2" id="KW-1185">Reference proteome</keyword>
<dbReference type="AlphaFoldDB" id="A0A1I8H0R0"/>
<protein>
    <submittedName>
        <fullName evidence="3">Vps39_2 domain-containing protein</fullName>
    </submittedName>
</protein>
<evidence type="ECO:0000256" key="1">
    <source>
        <dbReference type="SAM" id="MobiDB-lite"/>
    </source>
</evidence>
<sequence length="236" mass="24770">SGQRNGVSTLSGNVMRSLTCLLGLDFNSQLEQLIHRNKKHRLNSARDSARPAIAAPPPVPPARRHAEDAVTVSSLISAKQPVVCARCDLPISSASSAVRCRSNQLATDTAGASLGDDLSNSTTATTTNQVVAQASQQQDELLFCSSHCMSLHSRSLADEAQLPGSGTKRSDDWLGIAGELRPQLYVGDDDQPTSVPVLLQPSAPGNRARQHLLDRPPSQALGATIIGIRAAAAAGL</sequence>
<reference evidence="3" key="1">
    <citation type="submission" date="2016-11" db="UniProtKB">
        <authorList>
            <consortium name="WormBaseParasite"/>
        </authorList>
    </citation>
    <scope>IDENTIFICATION</scope>
</reference>
<accession>A0A1I8H0R0</accession>
<feature type="region of interest" description="Disordered" evidence="1">
    <location>
        <begin position="42"/>
        <end position="64"/>
    </location>
</feature>